<evidence type="ECO:0000313" key="1">
    <source>
        <dbReference type="EMBL" id="ERJ12280.1"/>
    </source>
</evidence>
<reference evidence="1 2" key="2">
    <citation type="journal article" date="2013" name="PLoS ONE">
        <title>INDIGO - INtegrated Data Warehouse of MIcrobial GenOmes with Examples from the Red Sea Extremophiles.</title>
        <authorList>
            <person name="Alam I."/>
            <person name="Antunes A."/>
            <person name="Kamau A.A."/>
            <person name="Ba Alawi W."/>
            <person name="Kalkatawi M."/>
            <person name="Stingl U."/>
            <person name="Bajic V.B."/>
        </authorList>
    </citation>
    <scope>NUCLEOTIDE SEQUENCE [LARGE SCALE GENOMIC DNA]</scope>
    <source>
        <strain evidence="1 2">SSD-17B</strain>
    </source>
</reference>
<protein>
    <recommendedName>
        <fullName evidence="3">HEPN domain-containing protein</fullName>
    </recommendedName>
</protein>
<dbReference type="EMBL" id="AFNU02000005">
    <property type="protein sequence ID" value="ERJ12280.1"/>
    <property type="molecule type" value="Genomic_DNA"/>
</dbReference>
<gene>
    <name evidence="1" type="ORF">HLPCO_001807</name>
</gene>
<dbReference type="InParanoid" id="F7Q1Q7"/>
<dbReference type="Proteomes" id="UP000005707">
    <property type="component" value="Unassembled WGS sequence"/>
</dbReference>
<sequence>MKKVIFWFGDTIVKCGKKIRKLGIVKEPEKEIIPQHNMVLQQEIEGFYNVTNDILIKHENETITNPVDFTYVTPFVVNACFCCESIIQNHLLSNAIKSQKTHKLKVLLDKLDKKVRNEIIRDTLNNFYSSSITNVSKKDRSKFIQLLDPFNEAYVEYRYAYYSNPTEFKGNTTTNIRTLNGNLNFLKTFMDVLKVKL</sequence>
<dbReference type="STRING" id="1033810.HLPCO_001807"/>
<name>F7Q1Q7_9MOLU</name>
<proteinExistence type="predicted"/>
<keyword evidence="2" id="KW-1185">Reference proteome</keyword>
<evidence type="ECO:0008006" key="3">
    <source>
        <dbReference type="Google" id="ProtNLM"/>
    </source>
</evidence>
<accession>F7Q1Q7</accession>
<dbReference type="AlphaFoldDB" id="F7Q1Q7"/>
<reference evidence="1 2" key="1">
    <citation type="journal article" date="2011" name="J. Bacteriol.">
        <title>Genome sequence of Haloplasma contractile, an unusual contractile bacterium from a deep-sea anoxic brine lake.</title>
        <authorList>
            <person name="Antunes A."/>
            <person name="Alam I."/>
            <person name="El Dorry H."/>
            <person name="Siam R."/>
            <person name="Robertson A."/>
            <person name="Bajic V.B."/>
            <person name="Stingl U."/>
        </authorList>
    </citation>
    <scope>NUCLEOTIDE SEQUENCE [LARGE SCALE GENOMIC DNA]</scope>
    <source>
        <strain evidence="1 2">SSD-17B</strain>
    </source>
</reference>
<dbReference type="RefSeq" id="WP_008825287.1">
    <property type="nucleotide sequence ID" value="NZ_AFNU02000005.1"/>
</dbReference>
<comment type="caution">
    <text evidence="1">The sequence shown here is derived from an EMBL/GenBank/DDBJ whole genome shotgun (WGS) entry which is preliminary data.</text>
</comment>
<organism evidence="1 2">
    <name type="scientific">Haloplasma contractile SSD-17B</name>
    <dbReference type="NCBI Taxonomy" id="1033810"/>
    <lineage>
        <taxon>Bacteria</taxon>
        <taxon>Bacillati</taxon>
        <taxon>Mycoplasmatota</taxon>
        <taxon>Mollicutes</taxon>
        <taxon>Haloplasmatales</taxon>
        <taxon>Haloplasmataceae</taxon>
        <taxon>Haloplasma</taxon>
    </lineage>
</organism>
<evidence type="ECO:0000313" key="2">
    <source>
        <dbReference type="Proteomes" id="UP000005707"/>
    </source>
</evidence>